<evidence type="ECO:0008006" key="12">
    <source>
        <dbReference type="Google" id="ProtNLM"/>
    </source>
</evidence>
<keyword evidence="2 7" id="KW-0812">Transmembrane</keyword>
<dbReference type="HOGENOM" id="CLU_313448_0_0_1"/>
<comment type="caution">
    <text evidence="6">Lacks conserved residue(s) required for the propagation of feature annotation.</text>
</comment>
<dbReference type="Ensembl" id="ENSPMAT00000000448.1">
    <property type="protein sequence ID" value="ENSPMAP00000000447.1"/>
    <property type="gene ID" value="ENSPMAG00000000398.1"/>
</dbReference>
<protein>
    <recommendedName>
        <fullName evidence="12">VWFD domain-containing protein</fullName>
    </recommendedName>
</protein>
<dbReference type="Gene3D" id="2.10.25.10">
    <property type="entry name" value="Laminin"/>
    <property type="match status" value="1"/>
</dbReference>
<evidence type="ECO:0000256" key="3">
    <source>
        <dbReference type="ARBA" id="ARBA00022989"/>
    </source>
</evidence>
<dbReference type="SMART" id="SM00723">
    <property type="entry name" value="AMOP"/>
    <property type="match status" value="1"/>
</dbReference>
<dbReference type="InterPro" id="IPR005533">
    <property type="entry name" value="AMOP_dom"/>
</dbReference>
<comment type="subcellular location">
    <subcellularLocation>
        <location evidence="1">Membrane</location>
    </subcellularLocation>
</comment>
<dbReference type="AlphaFoldDB" id="S4R5G7"/>
<dbReference type="PROSITE" id="PS51233">
    <property type="entry name" value="VWFD"/>
    <property type="match status" value="1"/>
</dbReference>
<accession>S4R5G7</accession>
<feature type="disulfide bond" evidence="6">
    <location>
        <begin position="673"/>
        <end position="682"/>
    </location>
</feature>
<sequence length="935" mass="102581">DEQHPSSNNALMGFNSGTNRFYYNDALSRPTNPARYRPDTVIGNNTGLKGRWAYRLDTNLAVTTNPKRKCMDWYRNELALPSISRFTTCPCSLWQGQFDMSYINGDISRYGYQPPNVTDRFGGGVRCHYNKFGALVSGSYESAPEEALFPANETEPYRSCCQSGDARFCRLYQQKRPPNQCAFYRPPFAAFLIGDPHITTLDNVSYTFNGLGEYTVLEAVGDGVNFTMQGRTGIARTNASTNISSKATSFIAIVAQETGGIKVEWILKNSSIVVLVDGKQINSTDDDSGQGGIDAIYNQTMSINWSDGHVVATFASGISLNVSSVSGALNFITSLQESFINRTKGLLGVFNKDPTDDFQASNGTVLRFNGSNVPPESQIYYSFGITCNYNATSGETWSTFNNNSFVPTFYEELINQTSAKQLADIQELCGGQFDCIFDMLSTGDSTFALATSQSAMEFGSQQKALQNFPPNITSDGQISTMLNQVVTVKISAVDSNNDTIVFTISRNSSDLNITVVDTLCWWKLLIMNFSFKSSRMYLNIHICASIVLHKNLPNIKNVIIIQMYILIEYLGQNYVIMVSGCLCDPGYAGVYCTDDYNACVDSPCHPGVNCTDEPAPSLGFSCGPCPVGLTGNGSKCYANAIKICCNGTACIGGFCKNGGTCFNTPQCTAECKCQASYYGIDCQYGKTTINASIKTGLYLAVLQRLLSPNIGCSIAHKSLSSYYLLGPGDWRETFLEMEVLSIDKTGDIGGQSRWTLRNEFDGQGIKDANNFCTLKMIVVILFLLSDLTEQWKNLGMGTPMKVIPLHQIDAVSKDELKQYINCSTTMPKYVPIWIDGTGFVCQSPCITEIYCKNGGQCQHTSKGPVCTCAPNGIYHSDGDQCQHLTVTSPAFFGILFGSLGGMLLLGIGIYAFWRYKLCPAKAHFTFFLQSIQCLQ</sequence>
<dbReference type="PROSITE" id="PS00022">
    <property type="entry name" value="EGF_1"/>
    <property type="match status" value="1"/>
</dbReference>
<dbReference type="SMART" id="SM00181">
    <property type="entry name" value="EGF"/>
    <property type="match status" value="3"/>
</dbReference>
<evidence type="ECO:0000259" key="10">
    <source>
        <dbReference type="PROSITE" id="PS51233"/>
    </source>
</evidence>
<feature type="transmembrane region" description="Helical" evidence="7">
    <location>
        <begin position="890"/>
        <end position="913"/>
    </location>
</feature>
<dbReference type="InterPro" id="IPR000742">
    <property type="entry name" value="EGF"/>
</dbReference>
<dbReference type="PROSITE" id="PS50856">
    <property type="entry name" value="AMOP"/>
    <property type="match status" value="1"/>
</dbReference>
<evidence type="ECO:0000256" key="4">
    <source>
        <dbReference type="ARBA" id="ARBA00023136"/>
    </source>
</evidence>
<evidence type="ECO:0000259" key="9">
    <source>
        <dbReference type="PROSITE" id="PS50856"/>
    </source>
</evidence>
<evidence type="ECO:0000256" key="1">
    <source>
        <dbReference type="ARBA" id="ARBA00004370"/>
    </source>
</evidence>
<evidence type="ECO:0000256" key="2">
    <source>
        <dbReference type="ARBA" id="ARBA00022692"/>
    </source>
</evidence>
<proteinExistence type="predicted"/>
<dbReference type="GeneTree" id="ENSGT00730000110943"/>
<dbReference type="STRING" id="7757.ENSPMAP00000000447"/>
<dbReference type="InterPro" id="IPR051495">
    <property type="entry name" value="Epithelial_Barrier/Signaling"/>
</dbReference>
<feature type="domain" description="VWFD" evidence="10">
    <location>
        <begin position="188"/>
        <end position="388"/>
    </location>
</feature>
<dbReference type="GO" id="GO:0005176">
    <property type="term" value="F:ErbB-2 class receptor binding"/>
    <property type="evidence" value="ECO:0007669"/>
    <property type="project" value="TreeGrafter"/>
</dbReference>
<evidence type="ECO:0000256" key="7">
    <source>
        <dbReference type="SAM" id="Phobius"/>
    </source>
</evidence>
<keyword evidence="3 7" id="KW-1133">Transmembrane helix</keyword>
<dbReference type="InterPro" id="IPR056619">
    <property type="entry name" value="C8-3_MUC4"/>
</dbReference>
<reference evidence="11" key="1">
    <citation type="submission" date="2025-08" db="UniProtKB">
        <authorList>
            <consortium name="Ensembl"/>
        </authorList>
    </citation>
    <scope>IDENTIFICATION</scope>
</reference>
<dbReference type="PANTHER" id="PTHR13802:SF52">
    <property type="entry name" value="MUCIN-4"/>
    <property type="match status" value="1"/>
</dbReference>
<dbReference type="SMART" id="SM00216">
    <property type="entry name" value="VWD"/>
    <property type="match status" value="1"/>
</dbReference>
<dbReference type="PROSITE" id="PS50026">
    <property type="entry name" value="EGF_3"/>
    <property type="match status" value="2"/>
</dbReference>
<dbReference type="PANTHER" id="PTHR13802">
    <property type="entry name" value="MUCIN 4-RELATED"/>
    <property type="match status" value="1"/>
</dbReference>
<reference evidence="11" key="2">
    <citation type="submission" date="2025-09" db="UniProtKB">
        <authorList>
            <consortium name="Ensembl"/>
        </authorList>
    </citation>
    <scope>IDENTIFICATION</scope>
</reference>
<dbReference type="Pfam" id="PF00094">
    <property type="entry name" value="VWD"/>
    <property type="match status" value="1"/>
</dbReference>
<feature type="domain" description="EGF-like" evidence="8">
    <location>
        <begin position="646"/>
        <end position="683"/>
    </location>
</feature>
<organism evidence="11">
    <name type="scientific">Petromyzon marinus</name>
    <name type="common">Sea lamprey</name>
    <dbReference type="NCBI Taxonomy" id="7757"/>
    <lineage>
        <taxon>Eukaryota</taxon>
        <taxon>Metazoa</taxon>
        <taxon>Chordata</taxon>
        <taxon>Craniata</taxon>
        <taxon>Vertebrata</taxon>
        <taxon>Cyclostomata</taxon>
        <taxon>Hyperoartia</taxon>
        <taxon>Petromyzontiformes</taxon>
        <taxon>Petromyzontidae</taxon>
        <taxon>Petromyzon</taxon>
    </lineage>
</organism>
<evidence type="ECO:0000256" key="5">
    <source>
        <dbReference type="ARBA" id="ARBA00023157"/>
    </source>
</evidence>
<dbReference type="GO" id="GO:0016020">
    <property type="term" value="C:membrane"/>
    <property type="evidence" value="ECO:0007669"/>
    <property type="project" value="UniProtKB-SubCell"/>
</dbReference>
<keyword evidence="4 7" id="KW-0472">Membrane</keyword>
<keyword evidence="6" id="KW-0245">EGF-like domain</keyword>
<feature type="domain" description="EGF-like" evidence="8">
    <location>
        <begin position="842"/>
        <end position="882"/>
    </location>
</feature>
<keyword evidence="5 6" id="KW-1015">Disulfide bond</keyword>
<evidence type="ECO:0000256" key="6">
    <source>
        <dbReference type="PROSITE-ProRule" id="PRU00076"/>
    </source>
</evidence>
<feature type="domain" description="AMOP" evidence="9">
    <location>
        <begin position="62"/>
        <end position="176"/>
    </location>
</feature>
<dbReference type="Pfam" id="PF23263">
    <property type="entry name" value="C8-3_MUC4"/>
    <property type="match status" value="1"/>
</dbReference>
<dbReference type="InterPro" id="IPR001846">
    <property type="entry name" value="VWF_type-D"/>
</dbReference>
<evidence type="ECO:0000259" key="8">
    <source>
        <dbReference type="PROSITE" id="PS50026"/>
    </source>
</evidence>
<evidence type="ECO:0000313" key="11">
    <source>
        <dbReference type="Ensembl" id="ENSPMAP00000000447.1"/>
    </source>
</evidence>
<name>S4R5G7_PETMA</name>